<keyword evidence="1" id="KW-0812">Transmembrane</keyword>
<feature type="transmembrane region" description="Helical" evidence="1">
    <location>
        <begin position="141"/>
        <end position="163"/>
    </location>
</feature>
<dbReference type="AlphaFoldDB" id="A0A844ZKJ2"/>
<evidence type="ECO:0000313" key="3">
    <source>
        <dbReference type="Proteomes" id="UP000435243"/>
    </source>
</evidence>
<sequence length="164" mass="17270">MQGAITVLLWGAAISAGLMAGIYFAFSTFLMQSLAALAGDSGMAAMQSINRIILRSPFLPLFFASSAVCAVLAVAGLVDLKAAGGWQMTAGAGIYLLGMLLVTIVGNVPLNNALDAATPGTAQGAAMWTQYLDRWTVWNHVRTLACTLSMAMLVWAIALRWNLT</sequence>
<organism evidence="2 3">
    <name type="scientific">Alteraurantiacibacter aestuarii</name>
    <dbReference type="NCBI Taxonomy" id="650004"/>
    <lineage>
        <taxon>Bacteria</taxon>
        <taxon>Pseudomonadati</taxon>
        <taxon>Pseudomonadota</taxon>
        <taxon>Alphaproteobacteria</taxon>
        <taxon>Sphingomonadales</taxon>
        <taxon>Erythrobacteraceae</taxon>
        <taxon>Alteraurantiacibacter</taxon>
    </lineage>
</organism>
<feature type="transmembrane region" description="Helical" evidence="1">
    <location>
        <begin position="58"/>
        <end position="78"/>
    </location>
</feature>
<accession>A0A844ZKJ2</accession>
<dbReference type="Pfam" id="PF08592">
    <property type="entry name" value="Anthrone_oxy"/>
    <property type="match status" value="1"/>
</dbReference>
<evidence type="ECO:0000313" key="2">
    <source>
        <dbReference type="EMBL" id="MXO87540.1"/>
    </source>
</evidence>
<proteinExistence type="predicted"/>
<comment type="caution">
    <text evidence="2">The sequence shown here is derived from an EMBL/GenBank/DDBJ whole genome shotgun (WGS) entry which is preliminary data.</text>
</comment>
<feature type="transmembrane region" description="Helical" evidence="1">
    <location>
        <begin position="90"/>
        <end position="110"/>
    </location>
</feature>
<dbReference type="RefSeq" id="WP_160589467.1">
    <property type="nucleotide sequence ID" value="NZ_BAAAFP010000002.1"/>
</dbReference>
<gene>
    <name evidence="2" type="ORF">GRI32_02180</name>
</gene>
<feature type="transmembrane region" description="Helical" evidence="1">
    <location>
        <begin position="7"/>
        <end position="38"/>
    </location>
</feature>
<name>A0A844ZKJ2_9SPHN</name>
<keyword evidence="3" id="KW-1185">Reference proteome</keyword>
<reference evidence="2 3" key="1">
    <citation type="submission" date="2019-12" db="EMBL/GenBank/DDBJ databases">
        <title>Genomic-based taxomic classification of the family Erythrobacteraceae.</title>
        <authorList>
            <person name="Xu L."/>
        </authorList>
    </citation>
    <scope>NUCLEOTIDE SEQUENCE [LARGE SCALE GENOMIC DNA]</scope>
    <source>
        <strain evidence="2 3">JCM 16339</strain>
    </source>
</reference>
<keyword evidence="1" id="KW-0472">Membrane</keyword>
<dbReference type="OrthoDB" id="428263at2"/>
<evidence type="ECO:0000256" key="1">
    <source>
        <dbReference type="SAM" id="Phobius"/>
    </source>
</evidence>
<keyword evidence="1" id="KW-1133">Transmembrane helix</keyword>
<dbReference type="InterPro" id="IPR013901">
    <property type="entry name" value="Anthrone_oxy"/>
</dbReference>
<protein>
    <submittedName>
        <fullName evidence="2">DUF1772 domain-containing protein</fullName>
    </submittedName>
</protein>
<dbReference type="EMBL" id="WTYY01000001">
    <property type="protein sequence ID" value="MXO87540.1"/>
    <property type="molecule type" value="Genomic_DNA"/>
</dbReference>
<dbReference type="Proteomes" id="UP000435243">
    <property type="component" value="Unassembled WGS sequence"/>
</dbReference>